<organism evidence="2 3">
    <name type="scientific">Ajellomyces capsulatus (strain H143)</name>
    <name type="common">Darling's disease fungus</name>
    <name type="synonym">Histoplasma capsulatum</name>
    <dbReference type="NCBI Taxonomy" id="544712"/>
    <lineage>
        <taxon>Eukaryota</taxon>
        <taxon>Fungi</taxon>
        <taxon>Dikarya</taxon>
        <taxon>Ascomycota</taxon>
        <taxon>Pezizomycotina</taxon>
        <taxon>Eurotiomycetes</taxon>
        <taxon>Eurotiomycetidae</taxon>
        <taxon>Onygenales</taxon>
        <taxon>Ajellomycetaceae</taxon>
        <taxon>Histoplasma</taxon>
    </lineage>
</organism>
<dbReference type="STRING" id="544712.C6HFA6"/>
<name>C6HFA6_AJECH</name>
<gene>
    <name evidence="2" type="ORF">HCDG_04629</name>
</gene>
<feature type="region of interest" description="Disordered" evidence="1">
    <location>
        <begin position="95"/>
        <end position="146"/>
    </location>
</feature>
<feature type="region of interest" description="Disordered" evidence="1">
    <location>
        <begin position="215"/>
        <end position="341"/>
    </location>
</feature>
<evidence type="ECO:0000313" key="2">
    <source>
        <dbReference type="EMBL" id="EER40983.1"/>
    </source>
</evidence>
<feature type="compositionally biased region" description="Low complexity" evidence="1">
    <location>
        <begin position="259"/>
        <end position="282"/>
    </location>
</feature>
<feature type="compositionally biased region" description="Low complexity" evidence="1">
    <location>
        <begin position="129"/>
        <end position="146"/>
    </location>
</feature>
<accession>C6HFA6</accession>
<dbReference type="HOGENOM" id="CLU_813706_0_0_1"/>
<evidence type="ECO:0000313" key="3">
    <source>
        <dbReference type="Proteomes" id="UP000002624"/>
    </source>
</evidence>
<protein>
    <submittedName>
        <fullName evidence="2">Uncharacterized protein</fullName>
    </submittedName>
</protein>
<feature type="compositionally biased region" description="Low complexity" evidence="1">
    <location>
        <begin position="95"/>
        <end position="121"/>
    </location>
</feature>
<proteinExistence type="predicted"/>
<dbReference type="EMBL" id="GG692424">
    <property type="protein sequence ID" value="EER40983.1"/>
    <property type="molecule type" value="Genomic_DNA"/>
</dbReference>
<feature type="compositionally biased region" description="Low complexity" evidence="1">
    <location>
        <begin position="306"/>
        <end position="317"/>
    </location>
</feature>
<feature type="compositionally biased region" description="Pro residues" evidence="1">
    <location>
        <begin position="244"/>
        <end position="253"/>
    </location>
</feature>
<sequence length="341" mass="37249">MLRVLAARNGRTLPENAKLSLPLVVLKFPSHQTTITDVPPYPTIHHHVDLKIPQNNVLAAADHEGIISIHTSFKISSTPKTNRIQFMQRAAVAAAAASPTPNTTTTSTPSQPFNPTSTSTPLPKRQKFSAPSTSAPSTPATITRTSHADLQAISAAIRAEEEKRAAAIARQAAEAGEQEWVIEYPPGTFPEAPPQPAMDAARVYGFGDARDEEVVGRQSFGGFRRRGDDDTSTAIITTTTSTAPEPPTPSRPLRPPKRQPQQAQKQKRAQQQQQQQQQQQEAQIRRRRRGRRSQPADEYIRRRRQAAAAAAQAGAEPAGRRREGGVRKRKGKGEGEVNFAL</sequence>
<evidence type="ECO:0000256" key="1">
    <source>
        <dbReference type="SAM" id="MobiDB-lite"/>
    </source>
</evidence>
<reference evidence="3" key="1">
    <citation type="submission" date="2009-05" db="EMBL/GenBank/DDBJ databases">
        <title>The genome sequence of Ajellomyces capsulatus strain H143.</title>
        <authorList>
            <person name="Champion M."/>
            <person name="Cuomo C.A."/>
            <person name="Ma L.-J."/>
            <person name="Henn M.R."/>
            <person name="Sil A."/>
            <person name="Goldman B."/>
            <person name="Young S.K."/>
            <person name="Kodira C.D."/>
            <person name="Zeng Q."/>
            <person name="Koehrsen M."/>
            <person name="Alvarado L."/>
            <person name="Berlin A.M."/>
            <person name="Borenstein D."/>
            <person name="Chen Z."/>
            <person name="Engels R."/>
            <person name="Freedman E."/>
            <person name="Gellesch M."/>
            <person name="Goldberg J."/>
            <person name="Griggs A."/>
            <person name="Gujja S."/>
            <person name="Heiman D.I."/>
            <person name="Hepburn T.A."/>
            <person name="Howarth C."/>
            <person name="Jen D."/>
            <person name="Larson L."/>
            <person name="Lewis B."/>
            <person name="Mehta T."/>
            <person name="Park D."/>
            <person name="Pearson M."/>
            <person name="Roberts A."/>
            <person name="Saif S."/>
            <person name="Shea T.D."/>
            <person name="Shenoy N."/>
            <person name="Sisk P."/>
            <person name="Stolte C."/>
            <person name="Sykes S."/>
            <person name="Walk T."/>
            <person name="White J."/>
            <person name="Yandava C."/>
            <person name="Klein B."/>
            <person name="McEwen J.G."/>
            <person name="Puccia R."/>
            <person name="Goldman G.H."/>
            <person name="Felipe M.S."/>
            <person name="Nino-Vega G."/>
            <person name="San-Blas G."/>
            <person name="Taylor J.W."/>
            <person name="Mendoza L."/>
            <person name="Galagan J.E."/>
            <person name="Nusbaum C."/>
            <person name="Birren B.W."/>
        </authorList>
    </citation>
    <scope>NUCLEOTIDE SEQUENCE [LARGE SCALE GENOMIC DNA]</scope>
    <source>
        <strain evidence="3">H143</strain>
    </source>
</reference>
<dbReference type="Proteomes" id="UP000002624">
    <property type="component" value="Unassembled WGS sequence"/>
</dbReference>
<dbReference type="AlphaFoldDB" id="C6HFA6"/>
<dbReference type="VEuPathDB" id="FungiDB:HCDG_04629"/>
<feature type="compositionally biased region" description="Low complexity" evidence="1">
    <location>
        <begin position="232"/>
        <end position="243"/>
    </location>
</feature>